<evidence type="ECO:0000256" key="4">
    <source>
        <dbReference type="ARBA" id="ARBA00023136"/>
    </source>
</evidence>
<name>J3LD47_ORYBR</name>
<keyword evidence="3 6" id="KW-1133">Transmembrane helix</keyword>
<feature type="region of interest" description="Disordered" evidence="5">
    <location>
        <begin position="1"/>
        <end position="30"/>
    </location>
</feature>
<comment type="subcellular location">
    <subcellularLocation>
        <location evidence="1">Membrane</location>
        <topology evidence="1">Single-pass membrane protein</topology>
    </subcellularLocation>
</comment>
<proteinExistence type="predicted"/>
<organism evidence="8">
    <name type="scientific">Oryza brachyantha</name>
    <name type="common">malo sina</name>
    <dbReference type="NCBI Taxonomy" id="4533"/>
    <lineage>
        <taxon>Eukaryota</taxon>
        <taxon>Viridiplantae</taxon>
        <taxon>Streptophyta</taxon>
        <taxon>Embryophyta</taxon>
        <taxon>Tracheophyta</taxon>
        <taxon>Spermatophyta</taxon>
        <taxon>Magnoliopsida</taxon>
        <taxon>Liliopsida</taxon>
        <taxon>Poales</taxon>
        <taxon>Poaceae</taxon>
        <taxon>BOP clade</taxon>
        <taxon>Oryzoideae</taxon>
        <taxon>Oryzeae</taxon>
        <taxon>Oryzinae</taxon>
        <taxon>Oryza</taxon>
    </lineage>
</organism>
<reference evidence="8" key="1">
    <citation type="submission" date="2013-04" db="UniProtKB">
        <authorList>
            <consortium name="EnsemblPlants"/>
        </authorList>
    </citation>
    <scope>IDENTIFICATION</scope>
</reference>
<feature type="transmembrane region" description="Helical" evidence="6">
    <location>
        <begin position="35"/>
        <end position="58"/>
    </location>
</feature>
<keyword evidence="9" id="KW-1185">Reference proteome</keyword>
<dbReference type="Proteomes" id="UP000006038">
    <property type="component" value="Unassembled WGS sequence"/>
</dbReference>
<evidence type="ECO:0000256" key="5">
    <source>
        <dbReference type="SAM" id="MobiDB-lite"/>
    </source>
</evidence>
<dbReference type="InterPro" id="IPR044839">
    <property type="entry name" value="NDR1-like"/>
</dbReference>
<dbReference type="KEGG" id="obr:102720493"/>
<dbReference type="EnsemblPlants" id="OB02G25640.1">
    <property type="protein sequence ID" value="OB02G25640.1"/>
    <property type="gene ID" value="OB02G25640"/>
</dbReference>
<evidence type="ECO:0000259" key="7">
    <source>
        <dbReference type="Pfam" id="PF03168"/>
    </source>
</evidence>
<dbReference type="AlphaFoldDB" id="J3LD47"/>
<dbReference type="STRING" id="4533.J3LD47"/>
<dbReference type="Pfam" id="PF03168">
    <property type="entry name" value="LEA_2"/>
    <property type="match status" value="1"/>
</dbReference>
<dbReference type="PANTHER" id="PTHR31234">
    <property type="entry name" value="LATE EMBRYOGENESIS ABUNDANT (LEA) HYDROXYPROLINE-RICH GLYCOPROTEIN FAMILY"/>
    <property type="match status" value="1"/>
</dbReference>
<dbReference type="Gramene" id="OB02G25640.1">
    <property type="protein sequence ID" value="OB02G25640.1"/>
    <property type="gene ID" value="OB02G25640"/>
</dbReference>
<evidence type="ECO:0000256" key="1">
    <source>
        <dbReference type="ARBA" id="ARBA00004167"/>
    </source>
</evidence>
<evidence type="ECO:0000256" key="2">
    <source>
        <dbReference type="ARBA" id="ARBA00022692"/>
    </source>
</evidence>
<evidence type="ECO:0000256" key="6">
    <source>
        <dbReference type="SAM" id="Phobius"/>
    </source>
</evidence>
<keyword evidence="2 6" id="KW-0812">Transmembrane</keyword>
<protein>
    <recommendedName>
        <fullName evidence="7">Late embryogenesis abundant protein LEA-2 subgroup domain-containing protein</fullName>
    </recommendedName>
</protein>
<evidence type="ECO:0000313" key="9">
    <source>
        <dbReference type="Proteomes" id="UP000006038"/>
    </source>
</evidence>
<evidence type="ECO:0000256" key="3">
    <source>
        <dbReference type="ARBA" id="ARBA00022989"/>
    </source>
</evidence>
<keyword evidence="4 6" id="KW-0472">Membrane</keyword>
<feature type="domain" description="Late embryogenesis abundant protein LEA-2 subgroup" evidence="7">
    <location>
        <begin position="94"/>
        <end position="179"/>
    </location>
</feature>
<dbReference type="GeneID" id="102720493"/>
<dbReference type="GO" id="GO:0005886">
    <property type="term" value="C:plasma membrane"/>
    <property type="evidence" value="ECO:0007669"/>
    <property type="project" value="TreeGrafter"/>
</dbReference>
<dbReference type="InterPro" id="IPR004864">
    <property type="entry name" value="LEA_2"/>
</dbReference>
<dbReference type="OMA" id="PRYTVHA"/>
<dbReference type="OrthoDB" id="1917746at2759"/>
<gene>
    <name evidence="8" type="primary">LOC102720493</name>
</gene>
<dbReference type="eggNOG" id="ENOG502QVVS">
    <property type="taxonomic scope" value="Eukaryota"/>
</dbReference>
<sequence length="221" mass="23852">MTLHGDEGDLEAGVAGHTPAPPDRPGKTKQKRRSCCCRVACAALVLVVAVAAVAGAPYRALAPKLPLYAVEVLNVSAFDMDYEMTARARFDADVRFENPNRAIGISYEAGSSLAVYYGSYRLSEGSLPAFYQGHGDAAVVRVAMSEAQLAGTGVVEAMRHVNEDDGELPLVFRGVVPVRVKVGRVTAAKMTPRIRCDLVLDRLSTEGEIRVKKMSCKIKLW</sequence>
<dbReference type="HOGENOM" id="CLU_051752_0_3_1"/>
<dbReference type="PANTHER" id="PTHR31234:SF72">
    <property type="entry name" value="NDR1_HIN1-LIKE PROTEIN 6"/>
    <property type="match status" value="1"/>
</dbReference>
<evidence type="ECO:0000313" key="8">
    <source>
        <dbReference type="EnsemblPlants" id="OB02G25640.1"/>
    </source>
</evidence>
<accession>J3LD47</accession>
<dbReference type="GO" id="GO:0098542">
    <property type="term" value="P:defense response to other organism"/>
    <property type="evidence" value="ECO:0007669"/>
    <property type="project" value="InterPro"/>
</dbReference>